<keyword evidence="2" id="KW-1185">Reference proteome</keyword>
<dbReference type="AlphaFoldDB" id="A0A6A5UUX4"/>
<protein>
    <submittedName>
        <fullName evidence="1">Uncharacterized protein</fullName>
    </submittedName>
</protein>
<gene>
    <name evidence="1" type="ORF">BU23DRAFT_572268</name>
</gene>
<name>A0A6A5UUX4_9PLEO</name>
<evidence type="ECO:0000313" key="1">
    <source>
        <dbReference type="EMBL" id="KAF1968514.1"/>
    </source>
</evidence>
<accession>A0A6A5UUX4</accession>
<proteinExistence type="predicted"/>
<reference evidence="1" key="1">
    <citation type="journal article" date="2020" name="Stud. Mycol.">
        <title>101 Dothideomycetes genomes: a test case for predicting lifestyles and emergence of pathogens.</title>
        <authorList>
            <person name="Haridas S."/>
            <person name="Albert R."/>
            <person name="Binder M."/>
            <person name="Bloem J."/>
            <person name="Labutti K."/>
            <person name="Salamov A."/>
            <person name="Andreopoulos B."/>
            <person name="Baker S."/>
            <person name="Barry K."/>
            <person name="Bills G."/>
            <person name="Bluhm B."/>
            <person name="Cannon C."/>
            <person name="Castanera R."/>
            <person name="Culley D."/>
            <person name="Daum C."/>
            <person name="Ezra D."/>
            <person name="Gonzalez J."/>
            <person name="Henrissat B."/>
            <person name="Kuo A."/>
            <person name="Liang C."/>
            <person name="Lipzen A."/>
            <person name="Lutzoni F."/>
            <person name="Magnuson J."/>
            <person name="Mondo S."/>
            <person name="Nolan M."/>
            <person name="Ohm R."/>
            <person name="Pangilinan J."/>
            <person name="Park H.-J."/>
            <person name="Ramirez L."/>
            <person name="Alfaro M."/>
            <person name="Sun H."/>
            <person name="Tritt A."/>
            <person name="Yoshinaga Y."/>
            <person name="Zwiers L.-H."/>
            <person name="Turgeon B."/>
            <person name="Goodwin S."/>
            <person name="Spatafora J."/>
            <person name="Crous P."/>
            <person name="Grigoriev I."/>
        </authorList>
    </citation>
    <scope>NUCLEOTIDE SEQUENCE</scope>
    <source>
        <strain evidence="1">CBS 107.79</strain>
    </source>
</reference>
<evidence type="ECO:0000313" key="2">
    <source>
        <dbReference type="Proteomes" id="UP000800036"/>
    </source>
</evidence>
<sequence>MSQQRTHKRSRFACSTCPTFTPAFHTSATLFPGISASLTLLPVTGQDLGNNALKHVMITQPKPNNAYCIHASDEALPSTPKDKNLAARHNTTFHDVAVVLSALRIVFPTPGSWRRAIYMAWRLLAPAAPAHCTTRSLGFRASDAHRINGSRPCCNSLASMPRPDTKRSAHSSANGASDCLSIACAMLAQQQNLDHGAPGPSLHVEARLPSRLVIHFGGQSPERSNATAETASAVLSARLPLTANSAVAAVSNKSSHYPSDR</sequence>
<organism evidence="1 2">
    <name type="scientific">Bimuria novae-zelandiae CBS 107.79</name>
    <dbReference type="NCBI Taxonomy" id="1447943"/>
    <lineage>
        <taxon>Eukaryota</taxon>
        <taxon>Fungi</taxon>
        <taxon>Dikarya</taxon>
        <taxon>Ascomycota</taxon>
        <taxon>Pezizomycotina</taxon>
        <taxon>Dothideomycetes</taxon>
        <taxon>Pleosporomycetidae</taxon>
        <taxon>Pleosporales</taxon>
        <taxon>Massarineae</taxon>
        <taxon>Didymosphaeriaceae</taxon>
        <taxon>Bimuria</taxon>
    </lineage>
</organism>
<dbReference type="Proteomes" id="UP000800036">
    <property type="component" value="Unassembled WGS sequence"/>
</dbReference>
<dbReference type="EMBL" id="ML976719">
    <property type="protein sequence ID" value="KAF1968514.1"/>
    <property type="molecule type" value="Genomic_DNA"/>
</dbReference>